<feature type="non-terminal residue" evidence="2">
    <location>
        <position position="1"/>
    </location>
</feature>
<organism evidence="2 3">
    <name type="scientific">Caligus rogercresseyi</name>
    <name type="common">Sea louse</name>
    <dbReference type="NCBI Taxonomy" id="217165"/>
    <lineage>
        <taxon>Eukaryota</taxon>
        <taxon>Metazoa</taxon>
        <taxon>Ecdysozoa</taxon>
        <taxon>Arthropoda</taxon>
        <taxon>Crustacea</taxon>
        <taxon>Multicrustacea</taxon>
        <taxon>Hexanauplia</taxon>
        <taxon>Copepoda</taxon>
        <taxon>Siphonostomatoida</taxon>
        <taxon>Caligidae</taxon>
        <taxon>Caligus</taxon>
    </lineage>
</organism>
<feature type="compositionally biased region" description="Polar residues" evidence="1">
    <location>
        <begin position="38"/>
        <end position="49"/>
    </location>
</feature>
<dbReference type="AlphaFoldDB" id="A0A7T8GP52"/>
<feature type="non-terminal residue" evidence="2">
    <location>
        <position position="55"/>
    </location>
</feature>
<evidence type="ECO:0000256" key="1">
    <source>
        <dbReference type="SAM" id="MobiDB-lite"/>
    </source>
</evidence>
<keyword evidence="3" id="KW-1185">Reference proteome</keyword>
<dbReference type="EMBL" id="CP045907">
    <property type="protein sequence ID" value="QQP35042.1"/>
    <property type="molecule type" value="Genomic_DNA"/>
</dbReference>
<accession>A0A7T8GP52</accession>
<evidence type="ECO:0000313" key="3">
    <source>
        <dbReference type="Proteomes" id="UP000595437"/>
    </source>
</evidence>
<evidence type="ECO:0000313" key="2">
    <source>
        <dbReference type="EMBL" id="QQP35042.1"/>
    </source>
</evidence>
<feature type="region of interest" description="Disordered" evidence="1">
    <location>
        <begin position="32"/>
        <end position="55"/>
    </location>
</feature>
<name>A0A7T8GP52_CALRO</name>
<sequence length="55" mass="6273">LSMSLYLYGRPHVMSWMKAEVEKDVISSPAGIKEANLFHQQEQTQQPQGFHQEAA</sequence>
<dbReference type="Proteomes" id="UP000595437">
    <property type="component" value="Chromosome 18"/>
</dbReference>
<gene>
    <name evidence="2" type="ORF">FKW44_023153</name>
</gene>
<protein>
    <submittedName>
        <fullName evidence="2">Uncharacterized protein</fullName>
    </submittedName>
</protein>
<reference evidence="3" key="1">
    <citation type="submission" date="2021-01" db="EMBL/GenBank/DDBJ databases">
        <title>Caligus Genome Assembly.</title>
        <authorList>
            <person name="Gallardo-Escarate C."/>
        </authorList>
    </citation>
    <scope>NUCLEOTIDE SEQUENCE [LARGE SCALE GENOMIC DNA]</scope>
</reference>
<proteinExistence type="predicted"/>